<dbReference type="Proteomes" id="UP000478052">
    <property type="component" value="Unassembled WGS sequence"/>
</dbReference>
<evidence type="ECO:0000313" key="1">
    <source>
        <dbReference type="EMBL" id="KAF0708707.1"/>
    </source>
</evidence>
<dbReference type="EMBL" id="VUJU01012105">
    <property type="protein sequence ID" value="KAF0708707.1"/>
    <property type="molecule type" value="Genomic_DNA"/>
</dbReference>
<protein>
    <submittedName>
        <fullName evidence="1">Uncharacterized protein</fullName>
    </submittedName>
</protein>
<name>A0A6G0VUV6_APHCR</name>
<dbReference type="EMBL" id="VUJU01006472">
    <property type="protein sequence ID" value="KAF0748442.1"/>
    <property type="molecule type" value="Genomic_DNA"/>
</dbReference>
<reference evidence="1 3" key="1">
    <citation type="submission" date="2019-08" db="EMBL/GenBank/DDBJ databases">
        <title>Whole genome of Aphis craccivora.</title>
        <authorList>
            <person name="Voronova N.V."/>
            <person name="Shulinski R.S."/>
            <person name="Bandarenka Y.V."/>
            <person name="Zhorov D.G."/>
            <person name="Warner D."/>
        </authorList>
    </citation>
    <scope>NUCLEOTIDE SEQUENCE [LARGE SCALE GENOMIC DNA]</scope>
    <source>
        <strain evidence="1">180601</strain>
        <tissue evidence="1">Whole Body</tissue>
    </source>
</reference>
<organism evidence="1 3">
    <name type="scientific">Aphis craccivora</name>
    <name type="common">Cowpea aphid</name>
    <dbReference type="NCBI Taxonomy" id="307492"/>
    <lineage>
        <taxon>Eukaryota</taxon>
        <taxon>Metazoa</taxon>
        <taxon>Ecdysozoa</taxon>
        <taxon>Arthropoda</taxon>
        <taxon>Hexapoda</taxon>
        <taxon>Insecta</taxon>
        <taxon>Pterygota</taxon>
        <taxon>Neoptera</taxon>
        <taxon>Paraneoptera</taxon>
        <taxon>Hemiptera</taxon>
        <taxon>Sternorrhyncha</taxon>
        <taxon>Aphidomorpha</taxon>
        <taxon>Aphidoidea</taxon>
        <taxon>Aphididae</taxon>
        <taxon>Aphidini</taxon>
        <taxon>Aphis</taxon>
        <taxon>Aphis</taxon>
    </lineage>
</organism>
<keyword evidence="3" id="KW-1185">Reference proteome</keyword>
<sequence>MTSLDDIKYYFLPETYFEEYWFAKLIDTQLLTNQKIYPRLSTSFSSPVMPQSMPMVITTFKMDGQQIKYDHHV</sequence>
<proteinExistence type="predicted"/>
<evidence type="ECO:0000313" key="3">
    <source>
        <dbReference type="Proteomes" id="UP000478052"/>
    </source>
</evidence>
<accession>A0A6G0VUV6</accession>
<comment type="caution">
    <text evidence="1">The sequence shown here is derived from an EMBL/GenBank/DDBJ whole genome shotgun (WGS) entry which is preliminary data.</text>
</comment>
<evidence type="ECO:0000313" key="2">
    <source>
        <dbReference type="EMBL" id="KAF0748442.1"/>
    </source>
</evidence>
<dbReference type="AlphaFoldDB" id="A0A6G0VUV6"/>
<gene>
    <name evidence="1" type="ORF">FWK35_00025594</name>
    <name evidence="2" type="ORF">FWK35_00027437</name>
</gene>